<evidence type="ECO:0000313" key="10">
    <source>
        <dbReference type="EMBL" id="KAL0565745.1"/>
    </source>
</evidence>
<proteinExistence type="inferred from homology"/>
<dbReference type="PROSITE" id="PS00086">
    <property type="entry name" value="CYTOCHROME_P450"/>
    <property type="match status" value="1"/>
</dbReference>
<dbReference type="Pfam" id="PF00067">
    <property type="entry name" value="p450"/>
    <property type="match status" value="1"/>
</dbReference>
<keyword evidence="4 9" id="KW-0349">Heme</keyword>
<comment type="similarity">
    <text evidence="3 9">Belongs to the cytochrome P450 family.</text>
</comment>
<keyword evidence="6 9" id="KW-0560">Oxidoreductase</keyword>
<accession>A0ABR3ESH1</accession>
<evidence type="ECO:0000256" key="7">
    <source>
        <dbReference type="ARBA" id="ARBA00023004"/>
    </source>
</evidence>
<dbReference type="PRINTS" id="PR00385">
    <property type="entry name" value="P450"/>
</dbReference>
<evidence type="ECO:0008006" key="12">
    <source>
        <dbReference type="Google" id="ProtNLM"/>
    </source>
</evidence>
<dbReference type="PRINTS" id="PR00463">
    <property type="entry name" value="EP450I"/>
</dbReference>
<keyword evidence="11" id="KW-1185">Reference proteome</keyword>
<evidence type="ECO:0000256" key="8">
    <source>
        <dbReference type="ARBA" id="ARBA00023033"/>
    </source>
</evidence>
<reference evidence="10 11" key="1">
    <citation type="submission" date="2024-02" db="EMBL/GenBank/DDBJ databases">
        <title>A draft genome for the cacao thread blight pathogen Marasmius crinis-equi.</title>
        <authorList>
            <person name="Cohen S.P."/>
            <person name="Baruah I.K."/>
            <person name="Amoako-Attah I."/>
            <person name="Bukari Y."/>
            <person name="Meinhardt L.W."/>
            <person name="Bailey B.A."/>
        </authorList>
    </citation>
    <scope>NUCLEOTIDE SEQUENCE [LARGE SCALE GENOMIC DNA]</scope>
    <source>
        <strain evidence="10 11">GH-76</strain>
    </source>
</reference>
<comment type="cofactor">
    <cofactor evidence="1">
        <name>heme</name>
        <dbReference type="ChEBI" id="CHEBI:30413"/>
    </cofactor>
</comment>
<sequence>MRREKSIFVSCYNERCKTYRRLMQQSFNPASSQGYWNIQEDAGRQTIDKILQNPEKLIEHLRWNAASVTLKIAYGYTIADEDDHFISIAEEASRVIASSTAPGKWLVDSVPILRFLPDWFPGARFKKRAKLWSKHLYEMSLEPHLWVKDQIKNGLAYPSFTSELLQDPNGDIKDDAELDDLVLWTAAALYQAGTDTTVSAMRNFFFCMMMYPEVQNRAQQEVDRFMNEENRLPALQDWSRGALPYMTCIVQEVLRWHTAAPMAIPHATAHEDVYGGHYIPAKVTIIGNVWAMLHDESVYPRPDVFDPDRYSGKDGRKIEDDPRQIAFGFGRRICPGRYIAEASIWIQIALALACLQIDKPLGEEPEAAFTSGLLSHLKPFPYKINQRNSKATEWMRQAMRSGE</sequence>
<evidence type="ECO:0000256" key="9">
    <source>
        <dbReference type="RuleBase" id="RU000461"/>
    </source>
</evidence>
<keyword evidence="5 9" id="KW-0479">Metal-binding</keyword>
<protein>
    <recommendedName>
        <fullName evidence="12">Cytochrome P450</fullName>
    </recommendedName>
</protein>
<dbReference type="InterPro" id="IPR017972">
    <property type="entry name" value="Cyt_P450_CS"/>
</dbReference>
<evidence type="ECO:0000256" key="5">
    <source>
        <dbReference type="ARBA" id="ARBA00022723"/>
    </source>
</evidence>
<name>A0ABR3ESH1_9AGAR</name>
<evidence type="ECO:0000256" key="3">
    <source>
        <dbReference type="ARBA" id="ARBA00010617"/>
    </source>
</evidence>
<dbReference type="InterPro" id="IPR002401">
    <property type="entry name" value="Cyt_P450_E_grp-I"/>
</dbReference>
<dbReference type="PANTHER" id="PTHR46300:SF7">
    <property type="entry name" value="P450, PUTATIVE (EUROFUNG)-RELATED"/>
    <property type="match status" value="1"/>
</dbReference>
<dbReference type="PANTHER" id="PTHR46300">
    <property type="entry name" value="P450, PUTATIVE (EUROFUNG)-RELATED-RELATED"/>
    <property type="match status" value="1"/>
</dbReference>
<evidence type="ECO:0000313" key="11">
    <source>
        <dbReference type="Proteomes" id="UP001465976"/>
    </source>
</evidence>
<dbReference type="EMBL" id="JBAHYK010002137">
    <property type="protein sequence ID" value="KAL0565745.1"/>
    <property type="molecule type" value="Genomic_DNA"/>
</dbReference>
<evidence type="ECO:0000256" key="2">
    <source>
        <dbReference type="ARBA" id="ARBA00005179"/>
    </source>
</evidence>
<dbReference type="InterPro" id="IPR001128">
    <property type="entry name" value="Cyt_P450"/>
</dbReference>
<organism evidence="10 11">
    <name type="scientific">Marasmius crinis-equi</name>
    <dbReference type="NCBI Taxonomy" id="585013"/>
    <lineage>
        <taxon>Eukaryota</taxon>
        <taxon>Fungi</taxon>
        <taxon>Dikarya</taxon>
        <taxon>Basidiomycota</taxon>
        <taxon>Agaricomycotina</taxon>
        <taxon>Agaricomycetes</taxon>
        <taxon>Agaricomycetidae</taxon>
        <taxon>Agaricales</taxon>
        <taxon>Marasmiineae</taxon>
        <taxon>Marasmiaceae</taxon>
        <taxon>Marasmius</taxon>
    </lineage>
</organism>
<dbReference type="InterPro" id="IPR036396">
    <property type="entry name" value="Cyt_P450_sf"/>
</dbReference>
<dbReference type="Gene3D" id="1.10.630.10">
    <property type="entry name" value="Cytochrome P450"/>
    <property type="match status" value="1"/>
</dbReference>
<dbReference type="SUPFAM" id="SSF48264">
    <property type="entry name" value="Cytochrome P450"/>
    <property type="match status" value="1"/>
</dbReference>
<evidence type="ECO:0000256" key="1">
    <source>
        <dbReference type="ARBA" id="ARBA00001971"/>
    </source>
</evidence>
<dbReference type="CDD" id="cd11065">
    <property type="entry name" value="CYP64-like"/>
    <property type="match status" value="1"/>
</dbReference>
<evidence type="ECO:0000256" key="6">
    <source>
        <dbReference type="ARBA" id="ARBA00023002"/>
    </source>
</evidence>
<gene>
    <name evidence="10" type="ORF">V5O48_016273</name>
</gene>
<comment type="pathway">
    <text evidence="2">Secondary metabolite biosynthesis.</text>
</comment>
<comment type="caution">
    <text evidence="10">The sequence shown here is derived from an EMBL/GenBank/DDBJ whole genome shotgun (WGS) entry which is preliminary data.</text>
</comment>
<keyword evidence="8 9" id="KW-0503">Monooxygenase</keyword>
<dbReference type="Proteomes" id="UP001465976">
    <property type="component" value="Unassembled WGS sequence"/>
</dbReference>
<dbReference type="InterPro" id="IPR050364">
    <property type="entry name" value="Cytochrome_P450_fung"/>
</dbReference>
<evidence type="ECO:0000256" key="4">
    <source>
        <dbReference type="ARBA" id="ARBA00022617"/>
    </source>
</evidence>
<keyword evidence="7 9" id="KW-0408">Iron</keyword>